<dbReference type="EMBL" id="AP017895">
    <property type="protein sequence ID" value="BAV86935.1"/>
    <property type="molecule type" value="Genomic_DNA"/>
</dbReference>
<keyword evidence="3" id="KW-1185">Reference proteome</keyword>
<gene>
    <name evidence="2" type="ORF">RA11412_0636</name>
</gene>
<keyword evidence="1" id="KW-1133">Transmembrane helix</keyword>
<dbReference type="Proteomes" id="UP000250241">
    <property type="component" value="Chromosome"/>
</dbReference>
<evidence type="ECO:0000256" key="1">
    <source>
        <dbReference type="SAM" id="Phobius"/>
    </source>
</evidence>
<sequence>MVIGIMLLILGTPYILYIILQIISAIMYQRGKLLAWPWV</sequence>
<protein>
    <submittedName>
        <fullName evidence="2">Uncharacterized protein</fullName>
    </submittedName>
</protein>
<evidence type="ECO:0000313" key="3">
    <source>
        <dbReference type="Proteomes" id="UP000250241"/>
    </source>
</evidence>
<dbReference type="AlphaFoldDB" id="A0A2Z5QWW6"/>
<evidence type="ECO:0000313" key="2">
    <source>
        <dbReference type="EMBL" id="BAV86935.1"/>
    </source>
</evidence>
<keyword evidence="1" id="KW-0472">Membrane</keyword>
<organism evidence="2 3">
    <name type="scientific">Rothia aeria</name>
    <dbReference type="NCBI Taxonomy" id="172042"/>
    <lineage>
        <taxon>Bacteria</taxon>
        <taxon>Bacillati</taxon>
        <taxon>Actinomycetota</taxon>
        <taxon>Actinomycetes</taxon>
        <taxon>Micrococcales</taxon>
        <taxon>Micrococcaceae</taxon>
        <taxon>Rothia</taxon>
    </lineage>
</organism>
<feature type="transmembrane region" description="Helical" evidence="1">
    <location>
        <begin position="6"/>
        <end position="28"/>
    </location>
</feature>
<dbReference type="KEGG" id="raj:RA11412_0636"/>
<accession>A0A2Z5QWW6</accession>
<reference evidence="2 3" key="1">
    <citation type="submission" date="2016-10" db="EMBL/GenBank/DDBJ databases">
        <title>Genome sequence of Rothia aeria strain JCM11412.</title>
        <authorList>
            <person name="Nambu T."/>
        </authorList>
    </citation>
    <scope>NUCLEOTIDE SEQUENCE [LARGE SCALE GENOMIC DNA]</scope>
    <source>
        <strain evidence="2 3">JCM 11412</strain>
    </source>
</reference>
<keyword evidence="1" id="KW-0812">Transmembrane</keyword>
<name>A0A2Z5QWW6_9MICC</name>
<proteinExistence type="predicted"/>